<protein>
    <submittedName>
        <fullName evidence="1">Dihydrolipoyllysine-residue acetyltransferase component of pyruvate dehydrogenase complex, mitochondrial</fullName>
    </submittedName>
</protein>
<evidence type="ECO:0000313" key="2">
    <source>
        <dbReference type="Proteomes" id="UP000006813"/>
    </source>
</evidence>
<dbReference type="EMBL" id="JH172022">
    <property type="protein sequence ID" value="EHB13101.1"/>
    <property type="molecule type" value="Genomic_DNA"/>
</dbReference>
<keyword evidence="1" id="KW-0808">Transferase</keyword>
<organism evidence="1 2">
    <name type="scientific">Heterocephalus glaber</name>
    <name type="common">Naked mole rat</name>
    <dbReference type="NCBI Taxonomy" id="10181"/>
    <lineage>
        <taxon>Eukaryota</taxon>
        <taxon>Metazoa</taxon>
        <taxon>Chordata</taxon>
        <taxon>Craniata</taxon>
        <taxon>Vertebrata</taxon>
        <taxon>Euteleostomi</taxon>
        <taxon>Mammalia</taxon>
        <taxon>Eutheria</taxon>
        <taxon>Euarchontoglires</taxon>
        <taxon>Glires</taxon>
        <taxon>Rodentia</taxon>
        <taxon>Hystricomorpha</taxon>
        <taxon>Bathyergidae</taxon>
        <taxon>Heterocephalus</taxon>
    </lineage>
</organism>
<dbReference type="GO" id="GO:0006086">
    <property type="term" value="P:pyruvate decarboxylation to acetyl-CoA"/>
    <property type="evidence" value="ECO:0007669"/>
    <property type="project" value="InterPro"/>
</dbReference>
<accession>G5BUZ0</accession>
<dbReference type="PANTHER" id="PTHR23151:SF90">
    <property type="entry name" value="DIHYDROLIPOYLLYSINE-RESIDUE ACETYLTRANSFERASE COMPONENT OF PYRUVATE DEHYDROGENASE COMPLEX, MITOCHONDRIAL-RELATED"/>
    <property type="match status" value="1"/>
</dbReference>
<dbReference type="InterPro" id="IPR011053">
    <property type="entry name" value="Single_hybrid_motif"/>
</dbReference>
<dbReference type="CDD" id="cd06849">
    <property type="entry name" value="lipoyl_domain"/>
    <property type="match status" value="1"/>
</dbReference>
<dbReference type="AlphaFoldDB" id="G5BUZ0"/>
<dbReference type="GO" id="GO:0045254">
    <property type="term" value="C:pyruvate dehydrogenase complex"/>
    <property type="evidence" value="ECO:0007669"/>
    <property type="project" value="InterPro"/>
</dbReference>
<dbReference type="InterPro" id="IPR045257">
    <property type="entry name" value="E2/Pdx1"/>
</dbReference>
<dbReference type="GO" id="GO:0004742">
    <property type="term" value="F:dihydrolipoyllysine-residue acetyltransferase activity"/>
    <property type="evidence" value="ECO:0007669"/>
    <property type="project" value="TreeGrafter"/>
</dbReference>
<evidence type="ECO:0000313" key="1">
    <source>
        <dbReference type="EMBL" id="EHB13101.1"/>
    </source>
</evidence>
<dbReference type="InParanoid" id="G5BUZ0"/>
<proteinExistence type="predicted"/>
<dbReference type="PANTHER" id="PTHR23151">
    <property type="entry name" value="DIHYDROLIPOAMIDE ACETYL/SUCCINYL-TRANSFERASE-RELATED"/>
    <property type="match status" value="1"/>
</dbReference>
<reference evidence="1 2" key="1">
    <citation type="journal article" date="2011" name="Nature">
        <title>Genome sequencing reveals insights into physiology and longevity of the naked mole rat.</title>
        <authorList>
            <person name="Kim E.B."/>
            <person name="Fang X."/>
            <person name="Fushan A.A."/>
            <person name="Huang Z."/>
            <person name="Lobanov A.V."/>
            <person name="Han L."/>
            <person name="Marino S.M."/>
            <person name="Sun X."/>
            <person name="Turanov A.A."/>
            <person name="Yang P."/>
            <person name="Yim S.H."/>
            <person name="Zhao X."/>
            <person name="Kasaikina M.V."/>
            <person name="Stoletzki N."/>
            <person name="Peng C."/>
            <person name="Polak P."/>
            <person name="Xiong Z."/>
            <person name="Kiezun A."/>
            <person name="Zhu Y."/>
            <person name="Chen Y."/>
            <person name="Kryukov G.V."/>
            <person name="Zhang Q."/>
            <person name="Peshkin L."/>
            <person name="Yang L."/>
            <person name="Bronson R.T."/>
            <person name="Buffenstein R."/>
            <person name="Wang B."/>
            <person name="Han C."/>
            <person name="Li Q."/>
            <person name="Chen L."/>
            <person name="Zhao W."/>
            <person name="Sunyaev S.R."/>
            <person name="Park T.J."/>
            <person name="Zhang G."/>
            <person name="Wang J."/>
            <person name="Gladyshev V.N."/>
        </authorList>
    </citation>
    <scope>NUCLEOTIDE SEQUENCE [LARGE SCALE GENOMIC DNA]</scope>
</reference>
<keyword evidence="1" id="KW-0670">Pyruvate</keyword>
<dbReference type="Proteomes" id="UP000006813">
    <property type="component" value="Unassembled WGS sequence"/>
</dbReference>
<dbReference type="SUPFAM" id="SSF51230">
    <property type="entry name" value="Single hybrid motif"/>
    <property type="match status" value="1"/>
</dbReference>
<gene>
    <name evidence="1" type="ORF">GW7_08946</name>
</gene>
<dbReference type="Gene3D" id="2.40.50.100">
    <property type="match status" value="1"/>
</dbReference>
<name>G5BUZ0_HETGA</name>
<dbReference type="STRING" id="10181.G5BUZ0"/>
<sequence length="169" mass="18453">MTLREGPGAVYVPLRTAPCWLLPTARLQALGVRALSSWSFSSGAMGQNCLLQLLGCQTSSSEDSVTFSFPYNAGRHQSLLGKQRRVKKINEGDLIAEVETHKVTVGFECLKQCYMANILVAEGTNDVPVGSIICITLRKPEDVEAFKTAIEFLCSSHLTSSPSTNFHRC</sequence>